<dbReference type="EMBL" id="MH426724">
    <property type="protein sequence ID" value="AXF51203.1"/>
    <property type="molecule type" value="Genomic_DNA"/>
</dbReference>
<reference evidence="2" key="1">
    <citation type="submission" date="2018-06" db="EMBL/GenBank/DDBJ databases">
        <authorList>
            <person name="Sharma R."/>
            <person name="James B."/>
            <person name="Berg J.A."/>
            <person name="Breakwell D.P."/>
            <person name="Hope S."/>
            <person name="Grose J.H."/>
        </authorList>
    </citation>
    <scope>NUCLEOTIDE SEQUENCE [LARGE SCALE GENOMIC DNA]</scope>
</reference>
<accession>A0A345BL82</accession>
<proteinExistence type="predicted"/>
<sequence length="207" mass="23573">MKKMLKRKDFIEHLRKFEGIDLDIVGNPEDEFKEYDGGCNIGKLSLNARVVKLLERLQLHQEISPSTVYIEMPGGATRGDVLITCESDIRMGALRKLRADAQEVSRYNVKGQEIYISQAVRDEMKDIAARFKSMFLFPDALVIVMLDRQTDADVFDLQRNMIPVVSSLTSVKGEIVFLGEVAAKLTEELFTINGSVYKRTRSFFKQD</sequence>
<gene>
    <name evidence="1" type="ORF">WELLINGTON_73</name>
</gene>
<name>A0A345BL82_9CAUD</name>
<evidence type="ECO:0000313" key="2">
    <source>
        <dbReference type="Proteomes" id="UP000258581"/>
    </source>
</evidence>
<keyword evidence="2" id="KW-1185">Reference proteome</keyword>
<organism evidence="1 2">
    <name type="scientific">Erwinia phage Wellington</name>
    <dbReference type="NCBI Taxonomy" id="2267653"/>
    <lineage>
        <taxon>Viruses</taxon>
        <taxon>Duplodnaviria</taxon>
        <taxon>Heunggongvirae</taxon>
        <taxon>Uroviricota</taxon>
        <taxon>Caudoviricetes</taxon>
        <taxon>Chimalliviridae</taxon>
        <taxon>Wellingtonvirus</taxon>
        <taxon>Wellingtonvirus wellington</taxon>
    </lineage>
</organism>
<dbReference type="Proteomes" id="UP000258581">
    <property type="component" value="Segment"/>
</dbReference>
<evidence type="ECO:0000313" key="1">
    <source>
        <dbReference type="EMBL" id="AXF51203.1"/>
    </source>
</evidence>
<protein>
    <submittedName>
        <fullName evidence="1">Uncharacterized protein</fullName>
    </submittedName>
</protein>